<keyword evidence="5" id="KW-0472">Membrane</keyword>
<keyword evidence="2 3" id="KW-0040">ANK repeat</keyword>
<keyword evidence="7" id="KW-1185">Reference proteome</keyword>
<dbReference type="VEuPathDB" id="ToxoDB:EAH_00007800"/>
<accession>U6GSV5</accession>
<dbReference type="PROSITE" id="PS50297">
    <property type="entry name" value="ANK_REP_REGION"/>
    <property type="match status" value="4"/>
</dbReference>
<organism evidence="6 7">
    <name type="scientific">Eimeria acervulina</name>
    <name type="common">Coccidian parasite</name>
    <dbReference type="NCBI Taxonomy" id="5801"/>
    <lineage>
        <taxon>Eukaryota</taxon>
        <taxon>Sar</taxon>
        <taxon>Alveolata</taxon>
        <taxon>Apicomplexa</taxon>
        <taxon>Conoidasida</taxon>
        <taxon>Coccidia</taxon>
        <taxon>Eucoccidiorida</taxon>
        <taxon>Eimeriorina</taxon>
        <taxon>Eimeriidae</taxon>
        <taxon>Eimeria</taxon>
    </lineage>
</organism>
<feature type="region of interest" description="Disordered" evidence="4">
    <location>
        <begin position="247"/>
        <end position="271"/>
    </location>
</feature>
<dbReference type="InterPro" id="IPR002110">
    <property type="entry name" value="Ankyrin_rpt"/>
</dbReference>
<reference evidence="6" key="2">
    <citation type="submission" date="2013-10" db="EMBL/GenBank/DDBJ databases">
        <authorList>
            <person name="Aslett M."/>
        </authorList>
    </citation>
    <scope>NUCLEOTIDE SEQUENCE</scope>
    <source>
        <strain evidence="6">Houghton</strain>
    </source>
</reference>
<dbReference type="PROSITE" id="PS50088">
    <property type="entry name" value="ANK_REPEAT"/>
    <property type="match status" value="4"/>
</dbReference>
<feature type="repeat" description="ANK" evidence="3">
    <location>
        <begin position="143"/>
        <end position="175"/>
    </location>
</feature>
<proteinExistence type="predicted"/>
<keyword evidence="1" id="KW-0677">Repeat</keyword>
<feature type="repeat" description="ANK" evidence="3">
    <location>
        <begin position="176"/>
        <end position="208"/>
    </location>
</feature>
<feature type="region of interest" description="Disordered" evidence="4">
    <location>
        <begin position="1144"/>
        <end position="1164"/>
    </location>
</feature>
<dbReference type="EMBL" id="HG673385">
    <property type="protein sequence ID" value="CDI83260.1"/>
    <property type="molecule type" value="Genomic_DNA"/>
</dbReference>
<feature type="transmembrane region" description="Helical" evidence="5">
    <location>
        <begin position="1477"/>
        <end position="1496"/>
    </location>
</feature>
<evidence type="ECO:0000256" key="2">
    <source>
        <dbReference type="ARBA" id="ARBA00023043"/>
    </source>
</evidence>
<feature type="transmembrane region" description="Helical" evidence="5">
    <location>
        <begin position="447"/>
        <end position="475"/>
    </location>
</feature>
<protein>
    <submittedName>
        <fullName evidence="6">Uncharacterized protein</fullName>
    </submittedName>
</protein>
<gene>
    <name evidence="6" type="ORF">EAH_00007800</name>
</gene>
<dbReference type="InterPro" id="IPR036770">
    <property type="entry name" value="Ankyrin_rpt-contain_sf"/>
</dbReference>
<feature type="transmembrane region" description="Helical" evidence="5">
    <location>
        <begin position="1399"/>
        <end position="1426"/>
    </location>
</feature>
<feature type="repeat" description="ANK" evidence="3">
    <location>
        <begin position="36"/>
        <end position="68"/>
    </location>
</feature>
<feature type="repeat" description="ANK" evidence="3">
    <location>
        <begin position="70"/>
        <end position="107"/>
    </location>
</feature>
<name>U6GSV5_EIMAC</name>
<dbReference type="GeneID" id="25268850"/>
<dbReference type="Pfam" id="PF12796">
    <property type="entry name" value="Ank_2"/>
    <property type="match status" value="1"/>
</dbReference>
<reference evidence="6" key="1">
    <citation type="submission" date="2013-10" db="EMBL/GenBank/DDBJ databases">
        <title>Genomic analysis of the causative agents of coccidiosis in chickens.</title>
        <authorList>
            <person name="Reid A.J."/>
            <person name="Blake D."/>
            <person name="Billington K."/>
            <person name="Browne H."/>
            <person name="Dunn M."/>
            <person name="Hung S."/>
            <person name="Kawahara F."/>
            <person name="Miranda-Saavedra D."/>
            <person name="Mourier T."/>
            <person name="Nagra H."/>
            <person name="Otto T.D."/>
            <person name="Rawlings N."/>
            <person name="Sanchez A."/>
            <person name="Sanders M."/>
            <person name="Subramaniam C."/>
            <person name="Tay Y."/>
            <person name="Dear P."/>
            <person name="Doerig C."/>
            <person name="Gruber A."/>
            <person name="Parkinson J."/>
            <person name="Shirley M."/>
            <person name="Wan K.L."/>
            <person name="Berriman M."/>
            <person name="Tomley F."/>
            <person name="Pain A."/>
        </authorList>
    </citation>
    <scope>NUCLEOTIDE SEQUENCE</scope>
    <source>
        <strain evidence="6">Houghton</strain>
    </source>
</reference>
<dbReference type="PANTHER" id="PTHR24161:SF85">
    <property type="entry name" value="PALMITOYLTRANSFERASE HIP14"/>
    <property type="match status" value="1"/>
</dbReference>
<feature type="region of interest" description="Disordered" evidence="4">
    <location>
        <begin position="855"/>
        <end position="876"/>
    </location>
</feature>
<evidence type="ECO:0000313" key="7">
    <source>
        <dbReference type="Proteomes" id="UP000018050"/>
    </source>
</evidence>
<dbReference type="PANTHER" id="PTHR24161">
    <property type="entry name" value="ANK_REP_REGION DOMAIN-CONTAINING PROTEIN-RELATED"/>
    <property type="match status" value="1"/>
</dbReference>
<dbReference type="SUPFAM" id="SSF48403">
    <property type="entry name" value="Ankyrin repeat"/>
    <property type="match status" value="1"/>
</dbReference>
<evidence type="ECO:0000313" key="6">
    <source>
        <dbReference type="EMBL" id="CDI83260.1"/>
    </source>
</evidence>
<dbReference type="OrthoDB" id="10264606at2759"/>
<dbReference type="OMA" id="KLHPCPS"/>
<dbReference type="RefSeq" id="XP_013247603.1">
    <property type="nucleotide sequence ID" value="XM_013392149.1"/>
</dbReference>
<keyword evidence="5" id="KW-1133">Transmembrane helix</keyword>
<keyword evidence="5" id="KW-0812">Transmembrane</keyword>
<dbReference type="SMART" id="SM00248">
    <property type="entry name" value="ANK"/>
    <property type="match status" value="6"/>
</dbReference>
<feature type="compositionally biased region" description="Basic and acidic residues" evidence="4">
    <location>
        <begin position="260"/>
        <end position="271"/>
    </location>
</feature>
<evidence type="ECO:0000256" key="1">
    <source>
        <dbReference type="ARBA" id="ARBA00022737"/>
    </source>
</evidence>
<dbReference type="Pfam" id="PF13637">
    <property type="entry name" value="Ank_4"/>
    <property type="match status" value="1"/>
</dbReference>
<feature type="region of interest" description="Disordered" evidence="4">
    <location>
        <begin position="1007"/>
        <end position="1029"/>
    </location>
</feature>
<evidence type="ECO:0000256" key="3">
    <source>
        <dbReference type="PROSITE-ProRule" id="PRU00023"/>
    </source>
</evidence>
<evidence type="ECO:0000256" key="4">
    <source>
        <dbReference type="SAM" id="MobiDB-lite"/>
    </source>
</evidence>
<dbReference type="Proteomes" id="UP000018050">
    <property type="component" value="Unassembled WGS sequence"/>
</dbReference>
<sequence>MLTAKLCKACEGGNVREVEELLASGATPNFAPSGNGCRYPLHYAATGGHVEIVKLLLQHEATVDPLEASNGWTPLMIAALKSANSQKHIDVLMLLLDGGADAEVIDAQGNTILHILASLGQTRLLKQLLKKIPSLDILGPGFGYLTPLHYATEAGHVDTVEFLLQLRADPRGVDASGWTPVHWACKRGHKPVVDLLLSYGGSIEDRDFRSLTPLDVACFFNHIPLAKLLDAQLSPTGKIDISVPHVEPSASKSSHVGDGMPREDSRGVRTPPVEHDCSAFNSSAWWRGGKYHPHWGGCELARLILGGFVLFMSVCDYLSRASMAAFFVVATRTVEGLGPTGVAATVLACCSIAMPSVALGICCSDHFKSMGIWVAWRTAMFVHAVAGSDREEGQATLQPRRLTLEDLLLANVLRSFANRILHSDYHAALKFAAAGCILPPTALACCLLLVAQIVVVTAAASLAVLSLGALSFVWISAFKVFLISRRGLLLYLDCLTHASAVWMNSTDGSAQQKGDTRTARAAELPKNRIGQARPVSEHRFETCGVNEGSVYPFDPSSSSRFGDSPLIPGEELKAPKPFSMRSLANGKTNNIGALQGKETLTECLHDPNYGERTFPLTRATYYAGATHFGTVPQKLHPCPSLQGAIQLHRQHLEAYREQQCLVRQWKLHIQQHGRDGTSSSCASGTLSLRELGPAEQRQVLPDMASWIHRGSRGRLYADSPQDQVYAQDSGSASVVCDGAKEMYWSGDAEHESTMSPRACDESRAMRSSLDNNTRNPWRHDILAFAYGGHFQEACAELEATADCHSFDPGFERLFPKESTTPRMTDMASMAKDSVDSHLPDSSPYRWMQHKVKQQHAARARVTPPRTPSVRSRAAAESLPDISDNRIGTSEKLSSHFNSHPKAAFPFAGPRFKAGWRGFKLIFTDARPARCLASAECVDNREERMQRNREALYAFRITKKRMQGPRKFHTDNAEYDALLVQKQKRIFDWFDRLVAIRYAEITAMSDSAATKVGDTTPETESRSSGGAPEEILPPIVSLSTSVDQVNSGIQWATFSTLFPQSEFRKQVDDVKGTSAASTLEKEKRVPCLRTEDLFDLPVEDSVAPDARVYLCDKGPQDHRGLYSSRNKMGILCMGLPASFHWSKAAGPGTSGDGSSTRGASGADQPAPPMLHYRFKDMVELPHLRETFFRLWCREFQRLLLYQDQYFGKSPLWVASALDEDGISNFSQECCPRLINAEPCPSIHPGCIQDYANAISEHSSWCKEALQTVPPHISEPQADCTLQFPAASGAEVAGAGEGTAGDQLYICTGPADPPITCAAIANLGALGTRRYPASTKGRWLPGRSSAHGLPKPRGPVLAHSNPVSDLVSISSGVEEKTGVGDDGAGRNTGSKSVSVAEVCRFLFALSLTLDLVLGLLPLLGAVILFYLLQHTVSPYPKSEQLDSFSSSSVCSDATAFTAVFLSFSRSSSFTSMLCAFQHLFLWSLVLTSGVALFYAALLSSQASRFFFPLTHRTNSRQALSGA</sequence>
<dbReference type="Gene3D" id="1.25.40.20">
    <property type="entry name" value="Ankyrin repeat-containing domain"/>
    <property type="match status" value="2"/>
</dbReference>
<evidence type="ECO:0000256" key="5">
    <source>
        <dbReference type="SAM" id="Phobius"/>
    </source>
</evidence>